<reference evidence="1 2" key="1">
    <citation type="submission" date="2020-04" db="EMBL/GenBank/DDBJ databases">
        <title>Draft genome of Pyxidicoccus fallax type strain.</title>
        <authorList>
            <person name="Whitworth D.E."/>
        </authorList>
    </citation>
    <scope>NUCLEOTIDE SEQUENCE [LARGE SCALE GENOMIC DNA]</scope>
    <source>
        <strain evidence="1 2">DSM 14698</strain>
    </source>
</reference>
<sequence>MDGAGMARTRWVYAPGTQRVSARIRSGWTQTYDPGTGTWSEQQRFLGTFYLTTRTCSGETQADPLDRVVEVHGPCWVDGENATDCPAGVDVPVTQYHYWGSNESGDRRNQLWKTTQYTSGGTTGCGLPGRTGLVTTFDDYTQNGMPRQVTDANGIVTTYWYLGTQMRMRKVGSSSQVSFSYHANKLQAAENPAGNYDVYCYRTGTGTSGCSGGVLSDKLQWRATSGDSIGSGWSEKIVYAYWPDGTLKSETYLGCPPGSACNAASPGEVRKVREYAADAHRRPTLERTGTGPGAFTRTRLYDGADNLVGVGNAYNGPPAWCGGASALGLPLSSLCNSLYYDRADRLTGVDAYVSAGSAPSRTCIAHDAHGNVSEVRMGCPANATPGDCSACTQPAATYRHDDFGNLVAVSLPTAQGPTRMAYGANGQVLFKQTPQQLASASWLAYTYDSLGRVKEAVAASTSGSELLYRMGYDSDGTLDASCPQPALTQGRLLWREDSFGKTWYAYTQEGWVSKEIRLRTGNTTCTASTSSDANPITEYAYTRNGRVTSIKYPHGRTVKYVYGYSATADRVQSIEIPLYNGAWQTNTSVNRVIEDIYWEPFGGLRSYVIKSPVSNDRVRVEALLGGDATVPPAAGSECSATRPVAPGDSTGRLRSLWVTKLISVPYGTTQDLYKRTYTWAADQVARIDTCLLGATVPRTETYAYDGMLRLTSASRPAGNVAAAGGAFSAQSYQYDGRGNRTGLTNGTCQDGSAQVMDLQYGTTPGVDQLVSVASSCDTASETAYAFDADGRVVQVAESGGRQGGRALDFSYGASSGTAGGVQSSASDTVFKAAMVNGVAYNYFFDAFNRRRLKVYPTGVSDEYFHDVSNQLLSDRGNASLDVGSGYVEDDYVWLDGRPVVMVRGRFDAGWVRQSEFSTTTTFSPACGRNGEPADCGLYFPVSDHLMKPVLMLNGTYKVAGAADYDPFGHVNRVVLSGGTANPYAHGLNATLADFTQPVAGAANPNTVVRMRVLLGAVDTESNGATLLDFVTLKDGSTGATLGGPMGGHLAGPTWTSWVHPSAGHVKVDFSSNASNCCPDGQGGLNCGTECSAYPNHPYTGVSVAAYEYQRYQPNVQPLWTPLRFPGQYHDAETDLFENWNRYYDSSHGRYLQPEPMLQRPLKLEGLARQGPTLPTYAYALNNPVTYTDPDGEFPYTPLCLAEVAADFAFTNPNQDDKMLHCQMACQITLSCGPGTGNAAGFYKELMDRYGRGSTYDEEDFAANEIGEEVAREIWKHPVDAACGKIDNCYTGCKKRLELSGLRRY</sequence>
<dbReference type="PANTHER" id="PTHR32305">
    <property type="match status" value="1"/>
</dbReference>
<dbReference type="InterPro" id="IPR022385">
    <property type="entry name" value="Rhs_assc_core"/>
</dbReference>
<organism evidence="1 2">
    <name type="scientific">Pyxidicoccus fallax</name>
    <dbReference type="NCBI Taxonomy" id="394095"/>
    <lineage>
        <taxon>Bacteria</taxon>
        <taxon>Pseudomonadati</taxon>
        <taxon>Myxococcota</taxon>
        <taxon>Myxococcia</taxon>
        <taxon>Myxococcales</taxon>
        <taxon>Cystobacterineae</taxon>
        <taxon>Myxococcaceae</taxon>
        <taxon>Pyxidicoccus</taxon>
    </lineage>
</organism>
<accession>A0A848LEP7</accession>
<name>A0A848LEP7_9BACT</name>
<protein>
    <submittedName>
        <fullName evidence="1">RHS repeat-associated core domain-containing protein</fullName>
    </submittedName>
</protein>
<gene>
    <name evidence="1" type="ORF">HG543_07640</name>
</gene>
<dbReference type="InterPro" id="IPR050708">
    <property type="entry name" value="T6SS_VgrG/RHS"/>
</dbReference>
<dbReference type="PANTHER" id="PTHR32305:SF15">
    <property type="entry name" value="PROTEIN RHSA-RELATED"/>
    <property type="match status" value="1"/>
</dbReference>
<comment type="caution">
    <text evidence="1">The sequence shown here is derived from an EMBL/GenBank/DDBJ whole genome shotgun (WGS) entry which is preliminary data.</text>
</comment>
<dbReference type="NCBIfam" id="TIGR03696">
    <property type="entry name" value="Rhs_assc_core"/>
    <property type="match status" value="1"/>
</dbReference>
<dbReference type="Proteomes" id="UP000518300">
    <property type="component" value="Unassembled WGS sequence"/>
</dbReference>
<proteinExistence type="predicted"/>
<dbReference type="EMBL" id="JABBJJ010000024">
    <property type="protein sequence ID" value="NMO14731.1"/>
    <property type="molecule type" value="Genomic_DNA"/>
</dbReference>
<evidence type="ECO:0000313" key="1">
    <source>
        <dbReference type="EMBL" id="NMO14731.1"/>
    </source>
</evidence>
<evidence type="ECO:0000313" key="2">
    <source>
        <dbReference type="Proteomes" id="UP000518300"/>
    </source>
</evidence>
<keyword evidence="2" id="KW-1185">Reference proteome</keyword>
<dbReference type="Gene3D" id="2.180.10.10">
    <property type="entry name" value="RHS repeat-associated core"/>
    <property type="match status" value="3"/>
</dbReference>